<gene>
    <name evidence="4" type="primary">RPN12</name>
    <name evidence="4" type="ORF">OC842_002027</name>
</gene>
<dbReference type="AlphaFoldDB" id="A0AAN6JLH3"/>
<proteinExistence type="inferred from homology"/>
<dbReference type="PANTHER" id="PTHR12387:SF0">
    <property type="entry name" value="26S PROTEASOME NON-ATPASE REGULATORY SUBUNIT 8"/>
    <property type="match status" value="1"/>
</dbReference>
<keyword evidence="5" id="KW-1185">Reference proteome</keyword>
<organism evidence="4 5">
    <name type="scientific">Tilletia horrida</name>
    <dbReference type="NCBI Taxonomy" id="155126"/>
    <lineage>
        <taxon>Eukaryota</taxon>
        <taxon>Fungi</taxon>
        <taxon>Dikarya</taxon>
        <taxon>Basidiomycota</taxon>
        <taxon>Ustilaginomycotina</taxon>
        <taxon>Exobasidiomycetes</taxon>
        <taxon>Tilletiales</taxon>
        <taxon>Tilletiaceae</taxon>
        <taxon>Tilletia</taxon>
    </lineage>
</organism>
<comment type="similarity">
    <text evidence="1">Belongs to the proteasome subunit S14 family.</text>
</comment>
<dbReference type="InterPro" id="IPR033464">
    <property type="entry name" value="CSN8_PSD8_EIF3K"/>
</dbReference>
<evidence type="ECO:0000256" key="2">
    <source>
        <dbReference type="ARBA" id="ARBA00022942"/>
    </source>
</evidence>
<dbReference type="InterPro" id="IPR000717">
    <property type="entry name" value="PCI_dom"/>
</dbReference>
<dbReference type="GO" id="GO:0043161">
    <property type="term" value="P:proteasome-mediated ubiquitin-dependent protein catabolic process"/>
    <property type="evidence" value="ECO:0007669"/>
    <property type="project" value="TreeGrafter"/>
</dbReference>
<evidence type="ECO:0000256" key="1">
    <source>
        <dbReference type="ARBA" id="ARBA00009627"/>
    </source>
</evidence>
<dbReference type="Gene3D" id="1.25.40.990">
    <property type="match status" value="1"/>
</dbReference>
<feature type="domain" description="PCI" evidence="3">
    <location>
        <begin position="84"/>
        <end position="272"/>
    </location>
</feature>
<comment type="caution">
    <text evidence="4">The sequence shown here is derived from an EMBL/GenBank/DDBJ whole genome shotgun (WGS) entry which is preliminary data.</text>
</comment>
<dbReference type="GO" id="GO:0008541">
    <property type="term" value="C:proteasome regulatory particle, lid subcomplex"/>
    <property type="evidence" value="ECO:0007669"/>
    <property type="project" value="TreeGrafter"/>
</dbReference>
<dbReference type="PANTHER" id="PTHR12387">
    <property type="entry name" value="26S PROTEASOME NON-ATPASE REGULATORY SUBUNIT 8"/>
    <property type="match status" value="1"/>
</dbReference>
<dbReference type="EMBL" id="JAPDMQ010000078">
    <property type="protein sequence ID" value="KAK0536352.1"/>
    <property type="molecule type" value="Genomic_DNA"/>
</dbReference>
<dbReference type="FunFam" id="1.25.40.990:FF:000001">
    <property type="entry name" value="26S proteasome non-ATPase regulatory subunit"/>
    <property type="match status" value="1"/>
</dbReference>
<dbReference type="GO" id="GO:0005829">
    <property type="term" value="C:cytosol"/>
    <property type="evidence" value="ECO:0007669"/>
    <property type="project" value="TreeGrafter"/>
</dbReference>
<dbReference type="PROSITE" id="PS50250">
    <property type="entry name" value="PCI"/>
    <property type="match status" value="1"/>
</dbReference>
<dbReference type="Proteomes" id="UP001176521">
    <property type="component" value="Unassembled WGS sequence"/>
</dbReference>
<reference evidence="4" key="1">
    <citation type="journal article" date="2023" name="PhytoFront">
        <title>Draft Genome Resources of Seven Strains of Tilletia horrida, Causal Agent of Kernel Smut of Rice.</title>
        <authorList>
            <person name="Khanal S."/>
            <person name="Antony Babu S."/>
            <person name="Zhou X.G."/>
        </authorList>
    </citation>
    <scope>NUCLEOTIDE SEQUENCE</scope>
    <source>
        <strain evidence="4">TX3</strain>
    </source>
</reference>
<dbReference type="Pfam" id="PF10075">
    <property type="entry name" value="CSN8_PSD8_EIF3K"/>
    <property type="match status" value="1"/>
</dbReference>
<sequence length="281" mass="31105">MAASSSSSASLQASHDELLRLFSTASSPAQLGPCGAQLAKLKIELTKAGLLVPLASRQTQYSPEQLVLARDVLEVGAFYSVRVADVKGFDRYMDLLKTFYSDFATTLPPSENHHPLLGLSLLRLLASNQISSFHTALETLPPDVVQSSPYVQHPVNLERWLMEGSYSKVWSARQEAPRVEYQFFVDQLMGTIRHEIASCEEKAYDSLPLRDAATLLFFNNMNDVLAFAKERGWNVEPSTQTINFANKADASRIGIGARDSAAKKETIKLNLHFAKELESIV</sequence>
<keyword evidence="2" id="KW-0647">Proteasome</keyword>
<dbReference type="GO" id="GO:0005634">
    <property type="term" value="C:nucleus"/>
    <property type="evidence" value="ECO:0007669"/>
    <property type="project" value="TreeGrafter"/>
</dbReference>
<accession>A0AAN6JLH3</accession>
<evidence type="ECO:0000313" key="5">
    <source>
        <dbReference type="Proteomes" id="UP001176521"/>
    </source>
</evidence>
<dbReference type="InterPro" id="IPR006746">
    <property type="entry name" value="26S_Psome_Rpn12"/>
</dbReference>
<name>A0AAN6JLH3_9BASI</name>
<protein>
    <submittedName>
        <fullName evidence="4">Regulatory particle non-ATPase</fullName>
    </submittedName>
</protein>
<evidence type="ECO:0000313" key="4">
    <source>
        <dbReference type="EMBL" id="KAK0536352.1"/>
    </source>
</evidence>
<evidence type="ECO:0000259" key="3">
    <source>
        <dbReference type="PROSITE" id="PS50250"/>
    </source>
</evidence>